<sequence length="667" mass="74013">MAAPEVPLSTGTRFRVAICGAGIGGLTCALALSRYPDIQIDIYESASKLAEIGAGIGLFSRPWSVMQKLGVDQELLKYTNAKPSNTPVSSFKYRKSDGPEGFEFYTLVTNGPLLTFHRADFQQVLLRRLPRTCRTYYSKRLRSYTQRASGTIDLSFEDGSSATCDVLIGADGLKSAVRKTLQTFQAQRACSEGRYKEEQDHLLAVDPTWSGQIAYRSVIPTDQLRARYPGHRVLEQQLQYLGKNAFVIAYPMSNGKLINFVAFVMRHDLENTIYQGPWVSTSSKEKFAPQFSDWEPEVQALVDCAENPLKWAIHTVHPLSSFASGGAALIGDAAHAMTPHQGSGAGQAMEDAFILATLLGHPRTTRGTISRALKVYDEIRRPFAHTAPIAFGRAAPGMAPRAPRLPKPCNPNGIRPKVVVGFREVAALNTITRYLAPILDGPARCQTFFQWQEIGLCIQVITVHAILQLRLYALYESSKLVLVFFAFLAAAEAAVMGVLIGYPKEGLVLTNEPSPGLFICADADPYHSPWIAFNWTTALIVETILLVMSMYKAWSFHRTGGYGSLVRRLTKDSAVYFFYMFWVYLANCVLWFVNKITLTELGTGFFFGVCAILSHRVLISVRAEHYDLDLSYEATPSLRFRHEFATAQELETFAILTGHNEDVCSST</sequence>
<keyword evidence="4" id="KW-0472">Membrane</keyword>
<dbReference type="InterPro" id="IPR051104">
    <property type="entry name" value="FAD_monoxygenase"/>
</dbReference>
<evidence type="ECO:0000259" key="5">
    <source>
        <dbReference type="Pfam" id="PF01494"/>
    </source>
</evidence>
<feature type="transmembrane region" description="Helical" evidence="4">
    <location>
        <begin position="532"/>
        <end position="554"/>
    </location>
</feature>
<feature type="domain" description="FAD-binding" evidence="5">
    <location>
        <begin position="15"/>
        <end position="183"/>
    </location>
</feature>
<feature type="transmembrane region" description="Helical" evidence="4">
    <location>
        <begin position="605"/>
        <end position="623"/>
    </location>
</feature>
<evidence type="ECO:0000256" key="2">
    <source>
        <dbReference type="ARBA" id="ARBA00022827"/>
    </source>
</evidence>
<protein>
    <recommendedName>
        <fullName evidence="5">FAD-binding domain-containing protein</fullName>
    </recommendedName>
</protein>
<name>A0ABR3JEN6_9AGAR</name>
<dbReference type="InterPro" id="IPR002938">
    <property type="entry name" value="FAD-bd"/>
</dbReference>
<evidence type="ECO:0000313" key="7">
    <source>
        <dbReference type="Proteomes" id="UP001556367"/>
    </source>
</evidence>
<keyword evidence="3" id="KW-0560">Oxidoreductase</keyword>
<keyword evidence="2" id="KW-0274">FAD</keyword>
<dbReference type="SUPFAM" id="SSF51905">
    <property type="entry name" value="FAD/NAD(P)-binding domain"/>
    <property type="match status" value="1"/>
</dbReference>
<feature type="transmembrane region" description="Helical" evidence="4">
    <location>
        <begin position="451"/>
        <end position="473"/>
    </location>
</feature>
<keyword evidence="4" id="KW-0812">Transmembrane</keyword>
<dbReference type="Proteomes" id="UP001556367">
    <property type="component" value="Unassembled WGS sequence"/>
</dbReference>
<evidence type="ECO:0000256" key="3">
    <source>
        <dbReference type="ARBA" id="ARBA00023002"/>
    </source>
</evidence>
<dbReference type="Gene3D" id="3.50.50.60">
    <property type="entry name" value="FAD/NAD(P)-binding domain"/>
    <property type="match status" value="1"/>
</dbReference>
<organism evidence="6 7">
    <name type="scientific">Hohenbuehelia grisea</name>
    <dbReference type="NCBI Taxonomy" id="104357"/>
    <lineage>
        <taxon>Eukaryota</taxon>
        <taxon>Fungi</taxon>
        <taxon>Dikarya</taxon>
        <taxon>Basidiomycota</taxon>
        <taxon>Agaricomycotina</taxon>
        <taxon>Agaricomycetes</taxon>
        <taxon>Agaricomycetidae</taxon>
        <taxon>Agaricales</taxon>
        <taxon>Pleurotineae</taxon>
        <taxon>Pleurotaceae</taxon>
        <taxon>Hohenbuehelia</taxon>
    </lineage>
</organism>
<dbReference type="EMBL" id="JASNQZ010000008">
    <property type="protein sequence ID" value="KAL0954169.1"/>
    <property type="molecule type" value="Genomic_DNA"/>
</dbReference>
<reference evidence="7" key="1">
    <citation type="submission" date="2024-06" db="EMBL/GenBank/DDBJ databases">
        <title>Multi-omics analyses provide insights into the biosynthesis of the anticancer antibiotic pleurotin in Hohenbuehelia grisea.</title>
        <authorList>
            <person name="Weaver J.A."/>
            <person name="Alberti F."/>
        </authorList>
    </citation>
    <scope>NUCLEOTIDE SEQUENCE [LARGE SCALE GENOMIC DNA]</scope>
    <source>
        <strain evidence="7">T-177</strain>
    </source>
</reference>
<evidence type="ECO:0000256" key="4">
    <source>
        <dbReference type="SAM" id="Phobius"/>
    </source>
</evidence>
<keyword evidence="7" id="KW-1185">Reference proteome</keyword>
<dbReference type="PANTHER" id="PTHR46720">
    <property type="entry name" value="HYDROXYLASE, PUTATIVE (AFU_ORTHOLOGUE AFUA_3G01460)-RELATED"/>
    <property type="match status" value="1"/>
</dbReference>
<feature type="transmembrane region" description="Helical" evidence="4">
    <location>
        <begin position="480"/>
        <end position="502"/>
    </location>
</feature>
<proteinExistence type="predicted"/>
<dbReference type="InterPro" id="IPR036188">
    <property type="entry name" value="FAD/NAD-bd_sf"/>
</dbReference>
<keyword evidence="4" id="KW-1133">Transmembrane helix</keyword>
<dbReference type="Pfam" id="PF01494">
    <property type="entry name" value="FAD_binding_3"/>
    <property type="match status" value="2"/>
</dbReference>
<keyword evidence="1" id="KW-0285">Flavoprotein</keyword>
<accession>A0ABR3JEN6</accession>
<feature type="transmembrane region" description="Helical" evidence="4">
    <location>
        <begin position="574"/>
        <end position="593"/>
    </location>
</feature>
<feature type="domain" description="FAD-binding" evidence="5">
    <location>
        <begin position="320"/>
        <end position="385"/>
    </location>
</feature>
<dbReference type="SUPFAM" id="SSF54373">
    <property type="entry name" value="FAD-linked reductases, C-terminal domain"/>
    <property type="match status" value="1"/>
</dbReference>
<gene>
    <name evidence="6" type="ORF">HGRIS_005302</name>
</gene>
<evidence type="ECO:0000256" key="1">
    <source>
        <dbReference type="ARBA" id="ARBA00022630"/>
    </source>
</evidence>
<dbReference type="PANTHER" id="PTHR46720:SF3">
    <property type="entry name" value="FAD-BINDING DOMAIN-CONTAINING PROTEIN-RELATED"/>
    <property type="match status" value="1"/>
</dbReference>
<dbReference type="PRINTS" id="PR00420">
    <property type="entry name" value="RNGMNOXGNASE"/>
</dbReference>
<evidence type="ECO:0000313" key="6">
    <source>
        <dbReference type="EMBL" id="KAL0954169.1"/>
    </source>
</evidence>
<comment type="caution">
    <text evidence="6">The sequence shown here is derived from an EMBL/GenBank/DDBJ whole genome shotgun (WGS) entry which is preliminary data.</text>
</comment>